<reference evidence="1 2" key="1">
    <citation type="submission" date="2018-01" db="EMBL/GenBank/DDBJ databases">
        <authorList>
            <person name="Gaut B.S."/>
            <person name="Morton B.R."/>
            <person name="Clegg M.T."/>
            <person name="Duvall M.R."/>
        </authorList>
    </citation>
    <scope>NUCLEOTIDE SEQUENCE [LARGE SCALE GENOMIC DNA]</scope>
    <source>
        <strain evidence="1">Cupriavidus taiwanensis cmp 52</strain>
    </source>
</reference>
<proteinExistence type="predicted"/>
<evidence type="ECO:0000313" key="2">
    <source>
        <dbReference type="Proteomes" id="UP000256805"/>
    </source>
</evidence>
<gene>
    <name evidence="1" type="ORF">CBM2634_B100173</name>
</gene>
<name>A0A375J6J0_9BURK</name>
<organism evidence="1 2">
    <name type="scientific">Cupriavidus taiwanensis</name>
    <dbReference type="NCBI Taxonomy" id="164546"/>
    <lineage>
        <taxon>Bacteria</taxon>
        <taxon>Pseudomonadati</taxon>
        <taxon>Pseudomonadota</taxon>
        <taxon>Betaproteobacteria</taxon>
        <taxon>Burkholderiales</taxon>
        <taxon>Burkholderiaceae</taxon>
        <taxon>Cupriavidus</taxon>
    </lineage>
</organism>
<sequence>MYPGDFVVLELVYQGCASYGSYDCGEDRGY</sequence>
<evidence type="ECO:0000313" key="1">
    <source>
        <dbReference type="EMBL" id="SPR99780.1"/>
    </source>
</evidence>
<dbReference type="AlphaFoldDB" id="A0A375J6J0"/>
<protein>
    <submittedName>
        <fullName evidence="1">Uncharacterized protein</fullName>
    </submittedName>
</protein>
<accession>A0A375J6J0</accession>
<dbReference type="EMBL" id="OVTA01000033">
    <property type="protein sequence ID" value="SPR99780.1"/>
    <property type="molecule type" value="Genomic_DNA"/>
</dbReference>
<dbReference type="Proteomes" id="UP000256805">
    <property type="component" value="Unassembled WGS sequence"/>
</dbReference>